<reference evidence="1" key="1">
    <citation type="submission" date="2022-07" db="EMBL/GenBank/DDBJ databases">
        <title>Genome Sequence of Lecanicillium saksenae.</title>
        <authorList>
            <person name="Buettner E."/>
        </authorList>
    </citation>
    <scope>NUCLEOTIDE SEQUENCE</scope>
    <source>
        <strain evidence="1">VT-O1</strain>
    </source>
</reference>
<accession>A0ACC1QG85</accession>
<name>A0ACC1QG85_9HYPO</name>
<protein>
    <submittedName>
        <fullName evidence="1">Uncharacterized protein</fullName>
    </submittedName>
</protein>
<organism evidence="1 2">
    <name type="scientific">Lecanicillium saksenae</name>
    <dbReference type="NCBI Taxonomy" id="468837"/>
    <lineage>
        <taxon>Eukaryota</taxon>
        <taxon>Fungi</taxon>
        <taxon>Dikarya</taxon>
        <taxon>Ascomycota</taxon>
        <taxon>Pezizomycotina</taxon>
        <taxon>Sordariomycetes</taxon>
        <taxon>Hypocreomycetidae</taxon>
        <taxon>Hypocreales</taxon>
        <taxon>Cordycipitaceae</taxon>
        <taxon>Lecanicillium</taxon>
    </lineage>
</organism>
<evidence type="ECO:0000313" key="1">
    <source>
        <dbReference type="EMBL" id="KAJ3472784.1"/>
    </source>
</evidence>
<evidence type="ECO:0000313" key="2">
    <source>
        <dbReference type="Proteomes" id="UP001148737"/>
    </source>
</evidence>
<keyword evidence="2" id="KW-1185">Reference proteome</keyword>
<proteinExistence type="predicted"/>
<comment type="caution">
    <text evidence="1">The sequence shown here is derived from an EMBL/GenBank/DDBJ whole genome shotgun (WGS) entry which is preliminary data.</text>
</comment>
<dbReference type="Proteomes" id="UP001148737">
    <property type="component" value="Unassembled WGS sequence"/>
</dbReference>
<gene>
    <name evidence="1" type="ORF">NLG97_g10721</name>
</gene>
<dbReference type="EMBL" id="JANAKD010002860">
    <property type="protein sequence ID" value="KAJ3472784.1"/>
    <property type="molecule type" value="Genomic_DNA"/>
</dbReference>
<sequence length="135" mass="14319">MLRSRLRVLSKMHLIFDFDGTITTKDTINHLASAGIAAQKLSRGANLQPAWDSLVQAYLADYDAYRVRYAPKEADRTSPRCGASARRPSLRTSPSRPCDASAPTPCKTATSSCGPDSSASCGTRAKGGGPSASSR</sequence>